<name>A0ABP7Q532_9ACTN</name>
<sequence>MKWQAAAVREASRTGDYGKVIELVRQDQRMTQAQLGGAIGLSQSAVSRLEKRGARTYSTDVLAAACAHLGFPPALVGLADSRPQGQANGDDDVDRRQFLGGVAATAATPALAALPAETGPGSGQAAALRLSTSAYRRLDGSTPSRDLSEAVRSHMRLIQSVSGTAAGDGDRNRLAAVGSEAASLAGWLAWDMGDNGSARVWYGSAVKAARSSGDPLLAAYQTGSLAQFEAHAGNGTEALNLARRARRVLGDRRPPVAEAWLLSVEALAHAADGDRRSADRALTASRAAAEALPEEPPPWPWVFAFGPEKVTACRVTCGARLGLADWVLSDDVAALATGHAKQRALLVIDIAAGHLAGGRVESAFALARRALETGLTYKSGRIVERARALRRTLTANAPPKVVRDFDERLHGAYL</sequence>
<comment type="caution">
    <text evidence="2">The sequence shown here is derived from an EMBL/GenBank/DDBJ whole genome shotgun (WGS) entry which is preliminary data.</text>
</comment>
<accession>A0ABP7Q532</accession>
<evidence type="ECO:0000313" key="3">
    <source>
        <dbReference type="Proteomes" id="UP001500034"/>
    </source>
</evidence>
<dbReference type="EMBL" id="BAABCQ010000044">
    <property type="protein sequence ID" value="GAA3976371.1"/>
    <property type="molecule type" value="Genomic_DNA"/>
</dbReference>
<feature type="domain" description="HTH cro/C1-type" evidence="1">
    <location>
        <begin position="21"/>
        <end position="76"/>
    </location>
</feature>
<dbReference type="SUPFAM" id="SSF47413">
    <property type="entry name" value="lambda repressor-like DNA-binding domains"/>
    <property type="match status" value="1"/>
</dbReference>
<dbReference type="Gene3D" id="1.10.260.40">
    <property type="entry name" value="lambda repressor-like DNA-binding domains"/>
    <property type="match status" value="1"/>
</dbReference>
<dbReference type="Pfam" id="PF13560">
    <property type="entry name" value="HTH_31"/>
    <property type="match status" value="1"/>
</dbReference>
<evidence type="ECO:0000259" key="1">
    <source>
        <dbReference type="PROSITE" id="PS50943"/>
    </source>
</evidence>
<dbReference type="PROSITE" id="PS51318">
    <property type="entry name" value="TAT"/>
    <property type="match status" value="1"/>
</dbReference>
<proteinExistence type="predicted"/>
<dbReference type="InterPro" id="IPR001387">
    <property type="entry name" value="Cro/C1-type_HTH"/>
</dbReference>
<gene>
    <name evidence="2" type="ORF">GCM10022384_28050</name>
</gene>
<protein>
    <recommendedName>
        <fullName evidence="1">HTH cro/C1-type domain-containing protein</fullName>
    </recommendedName>
</protein>
<dbReference type="CDD" id="cd00093">
    <property type="entry name" value="HTH_XRE"/>
    <property type="match status" value="1"/>
</dbReference>
<dbReference type="InterPro" id="IPR010982">
    <property type="entry name" value="Lambda_DNA-bd_dom_sf"/>
</dbReference>
<dbReference type="Proteomes" id="UP001500034">
    <property type="component" value="Unassembled WGS sequence"/>
</dbReference>
<dbReference type="PROSITE" id="PS50943">
    <property type="entry name" value="HTH_CROC1"/>
    <property type="match status" value="1"/>
</dbReference>
<evidence type="ECO:0000313" key="2">
    <source>
        <dbReference type="EMBL" id="GAA3976371.1"/>
    </source>
</evidence>
<dbReference type="InterPro" id="IPR006311">
    <property type="entry name" value="TAT_signal"/>
</dbReference>
<keyword evidence="3" id="KW-1185">Reference proteome</keyword>
<reference evidence="3" key="1">
    <citation type="journal article" date="2019" name="Int. J. Syst. Evol. Microbiol.">
        <title>The Global Catalogue of Microorganisms (GCM) 10K type strain sequencing project: providing services to taxonomists for standard genome sequencing and annotation.</title>
        <authorList>
            <consortium name="The Broad Institute Genomics Platform"/>
            <consortium name="The Broad Institute Genome Sequencing Center for Infectious Disease"/>
            <person name="Wu L."/>
            <person name="Ma J."/>
        </authorList>
    </citation>
    <scope>NUCLEOTIDE SEQUENCE [LARGE SCALE GENOMIC DNA]</scope>
    <source>
        <strain evidence="3">JCM 17027</strain>
    </source>
</reference>
<organism evidence="2 3">
    <name type="scientific">Streptomyces marokkonensis</name>
    <dbReference type="NCBI Taxonomy" id="324855"/>
    <lineage>
        <taxon>Bacteria</taxon>
        <taxon>Bacillati</taxon>
        <taxon>Actinomycetota</taxon>
        <taxon>Actinomycetes</taxon>
        <taxon>Kitasatosporales</taxon>
        <taxon>Streptomycetaceae</taxon>
        <taxon>Streptomyces</taxon>
    </lineage>
</organism>
<dbReference type="SMART" id="SM00530">
    <property type="entry name" value="HTH_XRE"/>
    <property type="match status" value="1"/>
</dbReference>